<evidence type="ECO:0000313" key="2">
    <source>
        <dbReference type="EMBL" id="KEK20228.1"/>
    </source>
</evidence>
<name>A0A073KD29_9BACI</name>
<dbReference type="eggNOG" id="COG4116">
    <property type="taxonomic scope" value="Bacteria"/>
</dbReference>
<comment type="caution">
    <text evidence="2">The sequence shown here is derived from an EMBL/GenBank/DDBJ whole genome shotgun (WGS) entry which is preliminary data.</text>
</comment>
<dbReference type="RefSeq" id="WP_034637570.1">
    <property type="nucleotide sequence ID" value="NZ_CBCSJC010000003.1"/>
</dbReference>
<protein>
    <recommendedName>
        <fullName evidence="1">CYTH domain-containing protein</fullName>
    </recommendedName>
</protein>
<dbReference type="OrthoDB" id="384378at2"/>
<accession>A0A073KD29</accession>
<evidence type="ECO:0000259" key="1">
    <source>
        <dbReference type="PROSITE" id="PS51707"/>
    </source>
</evidence>
<dbReference type="InterPro" id="IPR033469">
    <property type="entry name" value="CYTH-like_dom_sf"/>
</dbReference>
<dbReference type="SMART" id="SM01118">
    <property type="entry name" value="CYTH"/>
    <property type="match status" value="1"/>
</dbReference>
<dbReference type="Pfam" id="PF01928">
    <property type="entry name" value="CYTH"/>
    <property type="match status" value="1"/>
</dbReference>
<reference evidence="2 3" key="1">
    <citation type="submission" date="2014-06" db="EMBL/GenBank/DDBJ databases">
        <title>Draft genome sequence of Bacillus manliponensis JCM 15802 (MCCC 1A00708).</title>
        <authorList>
            <person name="Lai Q."/>
            <person name="Liu Y."/>
            <person name="Shao Z."/>
        </authorList>
    </citation>
    <scope>NUCLEOTIDE SEQUENCE [LARGE SCALE GENOMIC DNA]</scope>
    <source>
        <strain evidence="2 3">JCM 15802</strain>
    </source>
</reference>
<dbReference type="InterPro" id="IPR009195">
    <property type="entry name" value="Uncharacterised_YjbK"/>
</dbReference>
<dbReference type="Gene3D" id="2.40.320.10">
    <property type="entry name" value="Hypothetical Protein Pfu-838710-001"/>
    <property type="match status" value="1"/>
</dbReference>
<organism evidence="2 3">
    <name type="scientific">Bacillus manliponensis</name>
    <dbReference type="NCBI Taxonomy" id="574376"/>
    <lineage>
        <taxon>Bacteria</taxon>
        <taxon>Bacillati</taxon>
        <taxon>Bacillota</taxon>
        <taxon>Bacilli</taxon>
        <taxon>Bacillales</taxon>
        <taxon>Bacillaceae</taxon>
        <taxon>Bacillus</taxon>
        <taxon>Bacillus cereus group</taxon>
    </lineage>
</organism>
<dbReference type="AlphaFoldDB" id="A0A073KD29"/>
<sequence length="192" mass="22333">MKQEIEIEFKNMVTEKEFHTLCSAFSIEHFQTQVNHYFETDTFSLKQAGSALRIRHKNGKYTLTLKQPATVGLLETHQTVTEVEANKMMETNTIVEGAVRNQLQTLEVPVSSLTYMGSLTTERAEIQYEDGTLVFDHSFYYDQNDYELEYEVTDEQTGKQNFHALLTTHNIPVRHTDNKVKRFFLAKQKKAR</sequence>
<dbReference type="EMBL" id="JOTN01000004">
    <property type="protein sequence ID" value="KEK20228.1"/>
    <property type="molecule type" value="Genomic_DNA"/>
</dbReference>
<dbReference type="CDD" id="cd07762">
    <property type="entry name" value="CYTH-like_Pase_1"/>
    <property type="match status" value="1"/>
</dbReference>
<dbReference type="PROSITE" id="PS51707">
    <property type="entry name" value="CYTH"/>
    <property type="match status" value="1"/>
</dbReference>
<feature type="domain" description="CYTH" evidence="1">
    <location>
        <begin position="4"/>
        <end position="190"/>
    </location>
</feature>
<gene>
    <name evidence="2" type="ORF">BAMA_17445</name>
</gene>
<dbReference type="PIRSF" id="PIRSF012526">
    <property type="entry name" value="CYTH_UCP012526"/>
    <property type="match status" value="1"/>
</dbReference>
<evidence type="ECO:0000313" key="3">
    <source>
        <dbReference type="Proteomes" id="UP000027822"/>
    </source>
</evidence>
<dbReference type="STRING" id="574376.BAMA_17445"/>
<proteinExistence type="predicted"/>
<keyword evidence="3" id="KW-1185">Reference proteome</keyword>
<dbReference type="Proteomes" id="UP000027822">
    <property type="component" value="Unassembled WGS sequence"/>
</dbReference>
<dbReference type="SUPFAM" id="SSF55154">
    <property type="entry name" value="CYTH-like phosphatases"/>
    <property type="match status" value="1"/>
</dbReference>
<dbReference type="InterPro" id="IPR023577">
    <property type="entry name" value="CYTH_domain"/>
</dbReference>